<feature type="transmembrane region" description="Helical" evidence="9">
    <location>
        <begin position="492"/>
        <end position="511"/>
    </location>
</feature>
<feature type="compositionally biased region" description="Polar residues" evidence="8">
    <location>
        <begin position="746"/>
        <end position="755"/>
    </location>
</feature>
<feature type="domain" description="Potassium channel" evidence="10">
    <location>
        <begin position="258"/>
        <end position="327"/>
    </location>
</feature>
<evidence type="ECO:0000256" key="7">
    <source>
        <dbReference type="ARBA" id="ARBA00023303"/>
    </source>
</evidence>
<feature type="transmembrane region" description="Helical" evidence="9">
    <location>
        <begin position="308"/>
        <end position="331"/>
    </location>
</feature>
<keyword evidence="3 9" id="KW-0812">Transmembrane</keyword>
<evidence type="ECO:0000256" key="3">
    <source>
        <dbReference type="ARBA" id="ARBA00022692"/>
    </source>
</evidence>
<keyword evidence="12" id="KW-1185">Reference proteome</keyword>
<feature type="compositionally biased region" description="Basic and acidic residues" evidence="8">
    <location>
        <begin position="570"/>
        <end position="579"/>
    </location>
</feature>
<evidence type="ECO:0000256" key="6">
    <source>
        <dbReference type="ARBA" id="ARBA00023136"/>
    </source>
</evidence>
<organism evidence="11 12">
    <name type="scientific">Gymnopilus junonius</name>
    <name type="common">Spectacular rustgill mushroom</name>
    <name type="synonym">Gymnopilus spectabilis subsp. junonius</name>
    <dbReference type="NCBI Taxonomy" id="109634"/>
    <lineage>
        <taxon>Eukaryota</taxon>
        <taxon>Fungi</taxon>
        <taxon>Dikarya</taxon>
        <taxon>Basidiomycota</taxon>
        <taxon>Agaricomycotina</taxon>
        <taxon>Agaricomycetes</taxon>
        <taxon>Agaricomycetidae</taxon>
        <taxon>Agaricales</taxon>
        <taxon>Agaricineae</taxon>
        <taxon>Hymenogastraceae</taxon>
        <taxon>Gymnopilus</taxon>
    </lineage>
</organism>
<keyword evidence="5" id="KW-0406">Ion transport</keyword>
<protein>
    <recommendedName>
        <fullName evidence="10">Potassium channel domain-containing protein</fullName>
    </recommendedName>
</protein>
<feature type="transmembrane region" description="Helical" evidence="9">
    <location>
        <begin position="150"/>
        <end position="170"/>
    </location>
</feature>
<evidence type="ECO:0000313" key="11">
    <source>
        <dbReference type="EMBL" id="KAF8900277.1"/>
    </source>
</evidence>
<evidence type="ECO:0000256" key="4">
    <source>
        <dbReference type="ARBA" id="ARBA00022989"/>
    </source>
</evidence>
<keyword evidence="4 9" id="KW-1133">Transmembrane helix</keyword>
<feature type="compositionally biased region" description="Basic residues" evidence="8">
    <location>
        <begin position="537"/>
        <end position="559"/>
    </location>
</feature>
<feature type="compositionally biased region" description="Basic and acidic residues" evidence="8">
    <location>
        <begin position="19"/>
        <end position="48"/>
    </location>
</feature>
<dbReference type="GO" id="GO:0030322">
    <property type="term" value="P:stabilization of membrane potential"/>
    <property type="evidence" value="ECO:0007669"/>
    <property type="project" value="TreeGrafter"/>
</dbReference>
<proteinExistence type="predicted"/>
<dbReference type="Proteomes" id="UP000724874">
    <property type="component" value="Unassembled WGS sequence"/>
</dbReference>
<accession>A0A9P5TNQ9</accession>
<dbReference type="Pfam" id="PF07885">
    <property type="entry name" value="Ion_trans_2"/>
    <property type="match status" value="1"/>
</dbReference>
<comment type="subcellular location">
    <subcellularLocation>
        <location evidence="1">Membrane</location>
        <topology evidence="1">Multi-pass membrane protein</topology>
    </subcellularLocation>
</comment>
<dbReference type="GO" id="GO:0022841">
    <property type="term" value="F:potassium ion leak channel activity"/>
    <property type="evidence" value="ECO:0007669"/>
    <property type="project" value="TreeGrafter"/>
</dbReference>
<feature type="transmembrane region" description="Helical" evidence="9">
    <location>
        <begin position="122"/>
        <end position="144"/>
    </location>
</feature>
<gene>
    <name evidence="11" type="ORF">CPB84DRAFT_1779259</name>
</gene>
<keyword evidence="2" id="KW-0813">Transport</keyword>
<feature type="region of interest" description="Disordered" evidence="8">
    <location>
        <begin position="730"/>
        <end position="755"/>
    </location>
</feature>
<sequence length="755" mass="86943">MAAFRLQDVVQHAEVKVEDGEHHYPTTKQETSHLKVEHQAGSEKDNLPKRHRRRNSYGYDGDDPEAAGLYQPTFWWFSSTAFPLFAGTFGPVANLFSVCALSQSWRLVRNDERRVPDPTWLIIMNSFSLFCALLANLSLLFNFARRVRYSTAQPITITFWYGILYFNFLLSSDIFRYISCILLLIPIGVIHHPQLDPSNQFKFSQSYYYAMISCILYFCISTLLLFSTLGAVVFHAYRPSFSILTGPQRTLMLQTISFTLYLALGAGVFARIENWGFSDGVYWADYTLLTIGLGSDFPLTRTSSRMILIPYAALGITLLGLVINSVRGLVLERAKVKVVRRHLGREREKWKINLLKRRRHAATLEEIKTPSEDSRTPLSPFQRWRKMKKEQYLTRLPRQFEKQAGTPFKKEDHVGPWHRAEFELMRFIEAHVEATERYTALSASFTVVALLWFGGSLIFWSCEHKSQGWTYPPSHYRYGDFYPTSTSGKPFFVLWSLISIPAMTVLISNMADTVVQWVEQFTLWFSSWTILPERKAEKNKKNRRRKRRKRRRSKSKRTRQGVAHSTGTDSTDRQKRLGQDVERIGSDIEHFEEEEGREGSPSARLAREIAILAKDMRVTPPKKYTWQEWWDRHSRDRQNRDTDSADAPTSAPIKTPSILSGAAPAPGHSLTIHVPEPASAHGEQHNDDWEWTWLGDHGPLLSNLTETEWIIEKLCFRLEEVLEEEIMEAREQTKVYSGRGKDNDNEGASTSASSS</sequence>
<feature type="transmembrane region" description="Helical" evidence="9">
    <location>
        <begin position="177"/>
        <end position="195"/>
    </location>
</feature>
<dbReference type="GO" id="GO:0015271">
    <property type="term" value="F:outward rectifier potassium channel activity"/>
    <property type="evidence" value="ECO:0007669"/>
    <property type="project" value="TreeGrafter"/>
</dbReference>
<dbReference type="SUPFAM" id="SSF81324">
    <property type="entry name" value="Voltage-gated potassium channels"/>
    <property type="match status" value="2"/>
</dbReference>
<evidence type="ECO:0000259" key="10">
    <source>
        <dbReference type="Pfam" id="PF07885"/>
    </source>
</evidence>
<dbReference type="InterPro" id="IPR013099">
    <property type="entry name" value="K_chnl_dom"/>
</dbReference>
<feature type="transmembrane region" description="Helical" evidence="9">
    <location>
        <begin position="207"/>
        <end position="234"/>
    </location>
</feature>
<evidence type="ECO:0000256" key="5">
    <source>
        <dbReference type="ARBA" id="ARBA00023065"/>
    </source>
</evidence>
<dbReference type="AlphaFoldDB" id="A0A9P5TNQ9"/>
<feature type="transmembrane region" description="Helical" evidence="9">
    <location>
        <begin position="255"/>
        <end position="272"/>
    </location>
</feature>
<feature type="region of interest" description="Disordered" evidence="8">
    <location>
        <begin position="632"/>
        <end position="668"/>
    </location>
</feature>
<reference evidence="11" key="1">
    <citation type="submission" date="2020-11" db="EMBL/GenBank/DDBJ databases">
        <authorList>
            <consortium name="DOE Joint Genome Institute"/>
            <person name="Ahrendt S."/>
            <person name="Riley R."/>
            <person name="Andreopoulos W."/>
            <person name="LaButti K."/>
            <person name="Pangilinan J."/>
            <person name="Ruiz-duenas F.J."/>
            <person name="Barrasa J.M."/>
            <person name="Sanchez-Garcia M."/>
            <person name="Camarero S."/>
            <person name="Miyauchi S."/>
            <person name="Serrano A."/>
            <person name="Linde D."/>
            <person name="Babiker R."/>
            <person name="Drula E."/>
            <person name="Ayuso-Fernandez I."/>
            <person name="Pacheco R."/>
            <person name="Padilla G."/>
            <person name="Ferreira P."/>
            <person name="Barriuso J."/>
            <person name="Kellner H."/>
            <person name="Castanera R."/>
            <person name="Alfaro M."/>
            <person name="Ramirez L."/>
            <person name="Pisabarro A.G."/>
            <person name="Kuo A."/>
            <person name="Tritt A."/>
            <person name="Lipzen A."/>
            <person name="He G."/>
            <person name="Yan M."/>
            <person name="Ng V."/>
            <person name="Cullen D."/>
            <person name="Martin F."/>
            <person name="Rosso M.-N."/>
            <person name="Henrissat B."/>
            <person name="Hibbett D."/>
            <person name="Martinez A.T."/>
            <person name="Grigoriev I.V."/>
        </authorList>
    </citation>
    <scope>NUCLEOTIDE SEQUENCE</scope>
    <source>
        <strain evidence="11">AH 44721</strain>
    </source>
</reference>
<evidence type="ECO:0000256" key="8">
    <source>
        <dbReference type="SAM" id="MobiDB-lite"/>
    </source>
</evidence>
<dbReference type="GO" id="GO:0005886">
    <property type="term" value="C:plasma membrane"/>
    <property type="evidence" value="ECO:0007669"/>
    <property type="project" value="TreeGrafter"/>
</dbReference>
<evidence type="ECO:0000256" key="2">
    <source>
        <dbReference type="ARBA" id="ARBA00022448"/>
    </source>
</evidence>
<dbReference type="InterPro" id="IPR003280">
    <property type="entry name" value="2pore_dom_K_chnl"/>
</dbReference>
<evidence type="ECO:0000313" key="12">
    <source>
        <dbReference type="Proteomes" id="UP000724874"/>
    </source>
</evidence>
<feature type="compositionally biased region" description="Basic and acidic residues" evidence="8">
    <location>
        <begin position="730"/>
        <end position="744"/>
    </location>
</feature>
<dbReference type="Gene3D" id="1.10.287.70">
    <property type="match status" value="2"/>
</dbReference>
<dbReference type="PANTHER" id="PTHR11003:SF291">
    <property type="entry name" value="IP11374P"/>
    <property type="match status" value="1"/>
</dbReference>
<dbReference type="EMBL" id="JADNYJ010000048">
    <property type="protein sequence ID" value="KAF8900277.1"/>
    <property type="molecule type" value="Genomic_DNA"/>
</dbReference>
<feature type="transmembrane region" description="Helical" evidence="9">
    <location>
        <begin position="438"/>
        <end position="460"/>
    </location>
</feature>
<feature type="compositionally biased region" description="Basic and acidic residues" evidence="8">
    <location>
        <begin position="632"/>
        <end position="643"/>
    </location>
</feature>
<keyword evidence="7" id="KW-0407">Ion channel</keyword>
<feature type="region of interest" description="Disordered" evidence="8">
    <location>
        <begin position="536"/>
        <end position="579"/>
    </location>
</feature>
<dbReference type="PANTHER" id="PTHR11003">
    <property type="entry name" value="POTASSIUM CHANNEL, SUBFAMILY K"/>
    <property type="match status" value="1"/>
</dbReference>
<feature type="region of interest" description="Disordered" evidence="8">
    <location>
        <begin position="19"/>
        <end position="60"/>
    </location>
</feature>
<evidence type="ECO:0000256" key="1">
    <source>
        <dbReference type="ARBA" id="ARBA00004141"/>
    </source>
</evidence>
<name>A0A9P5TNQ9_GYMJU</name>
<feature type="transmembrane region" description="Helical" evidence="9">
    <location>
        <begin position="74"/>
        <end position="101"/>
    </location>
</feature>
<comment type="caution">
    <text evidence="11">The sequence shown here is derived from an EMBL/GenBank/DDBJ whole genome shotgun (WGS) entry which is preliminary data.</text>
</comment>
<dbReference type="OrthoDB" id="297496at2759"/>
<evidence type="ECO:0000256" key="9">
    <source>
        <dbReference type="SAM" id="Phobius"/>
    </source>
</evidence>
<keyword evidence="6 9" id="KW-0472">Membrane</keyword>